<name>A0AAV4GFC0_9GAST</name>
<dbReference type="AlphaFoldDB" id="A0AAV4GFC0"/>
<dbReference type="EMBL" id="BMAT01004950">
    <property type="protein sequence ID" value="GFR84372.1"/>
    <property type="molecule type" value="Genomic_DNA"/>
</dbReference>
<feature type="non-terminal residue" evidence="1">
    <location>
        <position position="50"/>
    </location>
</feature>
<gene>
    <name evidence="1" type="ORF">ElyMa_002415600</name>
</gene>
<dbReference type="Proteomes" id="UP000762676">
    <property type="component" value="Unassembled WGS sequence"/>
</dbReference>
<accession>A0AAV4GFC0</accession>
<evidence type="ECO:0000313" key="1">
    <source>
        <dbReference type="EMBL" id="GFR84372.1"/>
    </source>
</evidence>
<reference evidence="1 2" key="1">
    <citation type="journal article" date="2021" name="Elife">
        <title>Chloroplast acquisition without the gene transfer in kleptoplastic sea slugs, Plakobranchus ocellatus.</title>
        <authorList>
            <person name="Maeda T."/>
            <person name="Takahashi S."/>
            <person name="Yoshida T."/>
            <person name="Shimamura S."/>
            <person name="Takaki Y."/>
            <person name="Nagai Y."/>
            <person name="Toyoda A."/>
            <person name="Suzuki Y."/>
            <person name="Arimoto A."/>
            <person name="Ishii H."/>
            <person name="Satoh N."/>
            <person name="Nishiyama T."/>
            <person name="Hasebe M."/>
            <person name="Maruyama T."/>
            <person name="Minagawa J."/>
            <person name="Obokata J."/>
            <person name="Shigenobu S."/>
        </authorList>
    </citation>
    <scope>NUCLEOTIDE SEQUENCE [LARGE SCALE GENOMIC DNA]</scope>
</reference>
<organism evidence="1 2">
    <name type="scientific">Elysia marginata</name>
    <dbReference type="NCBI Taxonomy" id="1093978"/>
    <lineage>
        <taxon>Eukaryota</taxon>
        <taxon>Metazoa</taxon>
        <taxon>Spiralia</taxon>
        <taxon>Lophotrochozoa</taxon>
        <taxon>Mollusca</taxon>
        <taxon>Gastropoda</taxon>
        <taxon>Heterobranchia</taxon>
        <taxon>Euthyneura</taxon>
        <taxon>Panpulmonata</taxon>
        <taxon>Sacoglossa</taxon>
        <taxon>Placobranchoidea</taxon>
        <taxon>Plakobranchidae</taxon>
        <taxon>Elysia</taxon>
    </lineage>
</organism>
<keyword evidence="2" id="KW-1185">Reference proteome</keyword>
<evidence type="ECO:0000313" key="2">
    <source>
        <dbReference type="Proteomes" id="UP000762676"/>
    </source>
</evidence>
<proteinExistence type="predicted"/>
<protein>
    <submittedName>
        <fullName evidence="1">Uncharacterized protein</fullName>
    </submittedName>
</protein>
<feature type="non-terminal residue" evidence="1">
    <location>
        <position position="1"/>
    </location>
</feature>
<sequence length="50" mass="5697">LVSAHYSSHILIRDESHSFNVSSSVCGSDTDLRSHAHQRLYRGLHARTYE</sequence>
<comment type="caution">
    <text evidence="1">The sequence shown here is derived from an EMBL/GenBank/DDBJ whole genome shotgun (WGS) entry which is preliminary data.</text>
</comment>